<feature type="compositionally biased region" description="Basic residues" evidence="4">
    <location>
        <begin position="1"/>
        <end position="11"/>
    </location>
</feature>
<evidence type="ECO:0000256" key="2">
    <source>
        <dbReference type="ARBA" id="ARBA00010979"/>
    </source>
</evidence>
<dbReference type="PROSITE" id="PS00018">
    <property type="entry name" value="EF_HAND_1"/>
    <property type="match status" value="1"/>
</dbReference>
<dbReference type="Proteomes" id="UP000825935">
    <property type="component" value="Chromosome 1"/>
</dbReference>
<dbReference type="EMBL" id="CM035406">
    <property type="protein sequence ID" value="KAH7445746.1"/>
    <property type="molecule type" value="Genomic_DNA"/>
</dbReference>
<dbReference type="InterPro" id="IPR018972">
    <property type="entry name" value="Sas10_C_dom"/>
</dbReference>
<feature type="compositionally biased region" description="Acidic residues" evidence="4">
    <location>
        <begin position="191"/>
        <end position="208"/>
    </location>
</feature>
<feature type="compositionally biased region" description="Acidic residues" evidence="4">
    <location>
        <begin position="62"/>
        <end position="71"/>
    </location>
</feature>
<dbReference type="InterPro" id="IPR018247">
    <property type="entry name" value="EF_Hand_1_Ca_BS"/>
</dbReference>
<evidence type="ECO:0000259" key="5">
    <source>
        <dbReference type="Pfam" id="PF09368"/>
    </source>
</evidence>
<evidence type="ECO:0000256" key="1">
    <source>
        <dbReference type="ARBA" id="ARBA00004123"/>
    </source>
</evidence>
<keyword evidence="7" id="KW-1185">Reference proteome</keyword>
<comment type="similarity">
    <text evidence="2">Belongs to the SAS10 family.</text>
</comment>
<feature type="compositionally biased region" description="Acidic residues" evidence="4">
    <location>
        <begin position="80"/>
        <end position="103"/>
    </location>
</feature>
<reference evidence="6" key="1">
    <citation type="submission" date="2021-08" db="EMBL/GenBank/DDBJ databases">
        <title>WGS assembly of Ceratopteris richardii.</title>
        <authorList>
            <person name="Marchant D.B."/>
            <person name="Chen G."/>
            <person name="Jenkins J."/>
            <person name="Shu S."/>
            <person name="Leebens-Mack J."/>
            <person name="Grimwood J."/>
            <person name="Schmutz J."/>
            <person name="Soltis P."/>
            <person name="Soltis D."/>
            <person name="Chen Z.-H."/>
        </authorList>
    </citation>
    <scope>NUCLEOTIDE SEQUENCE</scope>
    <source>
        <strain evidence="6">Whitten #5841</strain>
        <tissue evidence="6">Leaf</tissue>
    </source>
</reference>
<dbReference type="EMBL" id="CM035406">
    <property type="protein sequence ID" value="KAH7445739.1"/>
    <property type="molecule type" value="Genomic_DNA"/>
</dbReference>
<feature type="region of interest" description="Disordered" evidence="4">
    <location>
        <begin position="1"/>
        <end position="33"/>
    </location>
</feature>
<evidence type="ECO:0000313" key="7">
    <source>
        <dbReference type="Proteomes" id="UP000825935"/>
    </source>
</evidence>
<feature type="compositionally biased region" description="Acidic residues" evidence="4">
    <location>
        <begin position="124"/>
        <end position="133"/>
    </location>
</feature>
<proteinExistence type="inferred from homology"/>
<organism evidence="6 7">
    <name type="scientific">Ceratopteris richardii</name>
    <name type="common">Triangle waterfern</name>
    <dbReference type="NCBI Taxonomy" id="49495"/>
    <lineage>
        <taxon>Eukaryota</taxon>
        <taxon>Viridiplantae</taxon>
        <taxon>Streptophyta</taxon>
        <taxon>Embryophyta</taxon>
        <taxon>Tracheophyta</taxon>
        <taxon>Polypodiopsida</taxon>
        <taxon>Polypodiidae</taxon>
        <taxon>Polypodiales</taxon>
        <taxon>Pteridineae</taxon>
        <taxon>Pteridaceae</taxon>
        <taxon>Parkerioideae</taxon>
        <taxon>Ceratopteris</taxon>
    </lineage>
</organism>
<feature type="compositionally biased region" description="Polar residues" evidence="4">
    <location>
        <begin position="352"/>
        <end position="365"/>
    </location>
</feature>
<dbReference type="GO" id="GO:0000462">
    <property type="term" value="P:maturation of SSU-rRNA from tricistronic rRNA transcript (SSU-rRNA, 5.8S rRNA, LSU-rRNA)"/>
    <property type="evidence" value="ECO:0007669"/>
    <property type="project" value="TreeGrafter"/>
</dbReference>
<dbReference type="OMA" id="EEYIRPQ"/>
<evidence type="ECO:0000256" key="3">
    <source>
        <dbReference type="ARBA" id="ARBA00023242"/>
    </source>
</evidence>
<dbReference type="EMBL" id="CM035406">
    <property type="protein sequence ID" value="KAH7445741.1"/>
    <property type="molecule type" value="Genomic_DNA"/>
</dbReference>
<protein>
    <recommendedName>
        <fullName evidence="5">Sas10 C-terminal domain-containing protein</fullName>
    </recommendedName>
</protein>
<dbReference type="EMBL" id="CM035406">
    <property type="protein sequence ID" value="KAH7445738.1"/>
    <property type="molecule type" value="Genomic_DNA"/>
</dbReference>
<name>A0A8T2VI22_CERRI</name>
<dbReference type="PANTHER" id="PTHR13237:SF8">
    <property type="entry name" value="SOMETHING ABOUT SILENCING PROTEIN 10"/>
    <property type="match status" value="1"/>
</dbReference>
<dbReference type="Pfam" id="PF09368">
    <property type="entry name" value="Sas10"/>
    <property type="match status" value="1"/>
</dbReference>
<dbReference type="EMBL" id="CM035406">
    <property type="protein sequence ID" value="KAH7445743.1"/>
    <property type="molecule type" value="Genomic_DNA"/>
</dbReference>
<feature type="region of interest" description="Disordered" evidence="4">
    <location>
        <begin position="342"/>
        <end position="365"/>
    </location>
</feature>
<feature type="region of interest" description="Disordered" evidence="4">
    <location>
        <begin position="57"/>
        <end position="145"/>
    </location>
</feature>
<dbReference type="EMBL" id="CM035406">
    <property type="protein sequence ID" value="KAH7445744.1"/>
    <property type="molecule type" value="Genomic_DNA"/>
</dbReference>
<evidence type="ECO:0000256" key="4">
    <source>
        <dbReference type="SAM" id="MobiDB-lite"/>
    </source>
</evidence>
<dbReference type="EMBL" id="CM035406">
    <property type="protein sequence ID" value="KAH7445747.1"/>
    <property type="molecule type" value="Genomic_DNA"/>
</dbReference>
<dbReference type="OrthoDB" id="1924577at2759"/>
<feature type="region of interest" description="Disordered" evidence="4">
    <location>
        <begin position="187"/>
        <end position="208"/>
    </location>
</feature>
<accession>A0A8T2VI22</accession>
<dbReference type="AlphaFoldDB" id="A0A8T2VI22"/>
<keyword evidence="3" id="KW-0539">Nucleus</keyword>
<dbReference type="PANTHER" id="PTHR13237">
    <property type="entry name" value="SOMETHING ABOUT SILENCING PROTEIN 10-RELATED"/>
    <property type="match status" value="1"/>
</dbReference>
<evidence type="ECO:0000313" key="6">
    <source>
        <dbReference type="EMBL" id="KAH7445744.1"/>
    </source>
</evidence>
<feature type="domain" description="Sas10 C-terminal" evidence="5">
    <location>
        <begin position="499"/>
        <end position="571"/>
    </location>
</feature>
<dbReference type="GO" id="GO:0032040">
    <property type="term" value="C:small-subunit processome"/>
    <property type="evidence" value="ECO:0007669"/>
    <property type="project" value="TreeGrafter"/>
</dbReference>
<gene>
    <name evidence="6" type="ORF">KP509_01G022400</name>
</gene>
<comment type="caution">
    <text evidence="6">The sequence shown here is derived from an EMBL/GenBank/DDBJ whole genome shotgun (WGS) entry which is preliminary data.</text>
</comment>
<comment type="subcellular location">
    <subcellularLocation>
        <location evidence="1">Nucleus</location>
    </subcellularLocation>
</comment>
<dbReference type="EMBL" id="CM035406">
    <property type="protein sequence ID" value="KAH7445737.1"/>
    <property type="molecule type" value="Genomic_DNA"/>
</dbReference>
<sequence>MGRRSHGRALQKNKGSGMACKKPKMQQRNNHNVSIEEYDDEIDKFHKGADKILLDVDRDSEFSEEDAEEPVFDLKAGSDSAEDEEGEDEEDEDSDDELDEDELSGIAAKMAKQARLLKQKANLTDEDEDDETEHPDKEHGAWGKRKKVYYNADNIDYELLSSDEEEALVEEEAEALRLQRQFAESLRPEDFDIDSEEDGGSAEDDESSLQEVVAAVEAKGQLNFKRFLSDIARIGATARNTEVHIEEVKEDVNAQLNADKSTIISSDAPELLGLLTQLKEHSNELDKRIEPLLVKAEGHSSHDFPSIVHLVEIHGVLGKLRLVDEKLQSQINRLATVHTQSLPKVRERETSKSSIEVQTKPSQMESLQMASVTEALDSCTHPPGNVVQKQFNWTSIESDDDNAVEGKKSLYKLLTPKVRKAKPIMSGDMDLPLKEDLGSRRAQVERKIRQKLDSIEDSDGDAIEDEYYQEAKRQRFLKITTKEKDSVRRIEVTTAEPDVGKRHISYEMEKNKGLTPYRKKLTKNPRKKYKLKHEKAVIRRKGQVREIKHPTSSYGGEATGIRTTISRSVRFHS</sequence>
<dbReference type="EMBL" id="CM035406">
    <property type="protein sequence ID" value="KAH7445742.1"/>
    <property type="molecule type" value="Genomic_DNA"/>
</dbReference>